<protein>
    <submittedName>
        <fullName evidence="1">Uncharacterized protein</fullName>
    </submittedName>
</protein>
<dbReference type="Proteomes" id="UP000003178">
    <property type="component" value="Unassembled WGS sequence"/>
</dbReference>
<sequence>MLGQYKKIAILKGVNAEFVFYDSNMPKVDAKVEIDLSSVEFEPKNYIFDFEGYDTDYGGYGYGDGNFLTKDTLDINHNFFSVYLERKNVKYDKVKKKLTLYGEARTSYGYTKIINVTLIG</sequence>
<dbReference type="EMBL" id="ABWP01000011">
    <property type="protein sequence ID" value="EEA86048.1"/>
    <property type="molecule type" value="Genomic_DNA"/>
</dbReference>
<reference evidence="1 2" key="1">
    <citation type="submission" date="2008-09" db="EMBL/GenBank/DDBJ databases">
        <authorList>
            <person name="Fulton L."/>
            <person name="Clifton S."/>
            <person name="Fulton B."/>
            <person name="Xu J."/>
            <person name="Minx P."/>
            <person name="Pepin K.H."/>
            <person name="Johnson M."/>
            <person name="Thiruvilangam P."/>
            <person name="Bhonagiri V."/>
            <person name="Nash W.E."/>
            <person name="Mardis E.R."/>
            <person name="Wilson R.K."/>
        </authorList>
    </citation>
    <scope>NUCLEOTIDE SEQUENCE [LARGE SCALE GENOMIC DNA]</scope>
    <source>
        <strain evidence="1 2">DSM 13275</strain>
    </source>
</reference>
<evidence type="ECO:0000313" key="1">
    <source>
        <dbReference type="EMBL" id="EEA86048.1"/>
    </source>
</evidence>
<comment type="caution">
    <text evidence="1">The sequence shown here is derived from an EMBL/GenBank/DDBJ whole genome shotgun (WGS) entry which is preliminary data.</text>
</comment>
<keyword evidence="2" id="KW-1185">Reference proteome</keyword>
<reference evidence="1 2" key="2">
    <citation type="submission" date="2008-10" db="EMBL/GenBank/DDBJ databases">
        <title>Draft genome sequence of Clostridium hiranonis (DSM 13275).</title>
        <authorList>
            <person name="Sudarsanam P."/>
            <person name="Ley R."/>
            <person name="Guruge J."/>
            <person name="Turnbaugh P.J."/>
            <person name="Mahowald M."/>
            <person name="Liep D."/>
            <person name="Gordon J."/>
        </authorList>
    </citation>
    <scope>NUCLEOTIDE SEQUENCE [LARGE SCALE GENOMIC DNA]</scope>
    <source>
        <strain evidence="1 2">DSM 13275</strain>
    </source>
</reference>
<dbReference type="RefSeq" id="WP_006439308.1">
    <property type="nucleotide sequence ID" value="NZ_DS995355.1"/>
</dbReference>
<accession>B6FWY7</accession>
<evidence type="ECO:0000313" key="2">
    <source>
        <dbReference type="Proteomes" id="UP000003178"/>
    </source>
</evidence>
<dbReference type="HOGENOM" id="CLU_2045610_0_0_9"/>
<gene>
    <name evidence="1" type="ORF">CLOHIR_00386</name>
</gene>
<dbReference type="AlphaFoldDB" id="B6FWY7"/>
<proteinExistence type="predicted"/>
<name>B6FWY7_PEPHT</name>
<dbReference type="STRING" id="500633.CLOHIR_00386"/>
<organism evidence="1 2">
    <name type="scientific">Peptacetobacter hiranonis (strain DSM 13275 / JCM 10541 / KCTC 15199 / TO-931)</name>
    <name type="common">Clostridium hiranonis</name>
    <dbReference type="NCBI Taxonomy" id="500633"/>
    <lineage>
        <taxon>Bacteria</taxon>
        <taxon>Bacillati</taxon>
        <taxon>Bacillota</taxon>
        <taxon>Clostridia</taxon>
        <taxon>Peptostreptococcales</taxon>
        <taxon>Peptostreptococcaceae</taxon>
        <taxon>Peptacetobacter</taxon>
    </lineage>
</organism>